<dbReference type="Pfam" id="PF00591">
    <property type="entry name" value="Glycos_transf_3"/>
    <property type="match status" value="1"/>
</dbReference>
<dbReference type="Gene3D" id="3.90.1170.30">
    <property type="entry name" value="Pyrimidine nucleoside phosphorylase-like, C-terminal domain"/>
    <property type="match status" value="1"/>
</dbReference>
<dbReference type="SUPFAM" id="SSF52418">
    <property type="entry name" value="Nucleoside phosphorylase/phosphoribosyltransferase catalytic domain"/>
    <property type="match status" value="1"/>
</dbReference>
<comment type="subunit">
    <text evidence="2 7">Homodimer.</text>
</comment>
<dbReference type="GO" id="GO:0009032">
    <property type="term" value="F:thymidine phosphorylase activity"/>
    <property type="evidence" value="ECO:0007669"/>
    <property type="project" value="UniProtKB-UniRule"/>
</dbReference>
<evidence type="ECO:0000259" key="8">
    <source>
        <dbReference type="SMART" id="SM00941"/>
    </source>
</evidence>
<evidence type="ECO:0000256" key="1">
    <source>
        <dbReference type="ARBA" id="ARBA00006915"/>
    </source>
</evidence>
<dbReference type="SMART" id="SM00941">
    <property type="entry name" value="PYNP_C"/>
    <property type="match status" value="1"/>
</dbReference>
<keyword evidence="10" id="KW-1185">Reference proteome</keyword>
<evidence type="ECO:0000256" key="6">
    <source>
        <dbReference type="ARBA" id="ARBA00048550"/>
    </source>
</evidence>
<organism evidence="9 10">
    <name type="scientific">Denitratimonas tolerans</name>
    <dbReference type="NCBI Taxonomy" id="1338420"/>
    <lineage>
        <taxon>Bacteria</taxon>
        <taxon>Pseudomonadati</taxon>
        <taxon>Pseudomonadota</taxon>
        <taxon>Gammaproteobacteria</taxon>
        <taxon>Lysobacterales</taxon>
        <taxon>Lysobacteraceae</taxon>
        <taxon>Denitratimonas</taxon>
    </lineage>
</organism>
<dbReference type="Gene3D" id="1.20.970.10">
    <property type="entry name" value="Transferase, Pyrimidine Nucleoside Phosphorylase, Chain C"/>
    <property type="match status" value="1"/>
</dbReference>
<gene>
    <name evidence="7" type="primary">deoA</name>
    <name evidence="9" type="ORF">WB794_09070</name>
</gene>
<sequence>MDSFPAATLIRRKRNGESLSAQQCAALAHGIAAGQWSEGQIAAFCMAVAWRGMTAEECRDFTFALRDSGRCLDWSDLPGPVLDKHSTGGVGDAVSLALAPLVAACGGFVPMISGRGLGHTGGTLDKLESLAGYDVNPSPDRLHRIVREIGCAIVGQSADLVPADRRLYAVRDVTATVDVPDLIVASILSKKLAGGAQALVLDIKTGSGAQTPDLAGSEALARRMLAVAEGSGLALDAVLTDMGQVLGREAGNALELRAILDLLTGGPGCPRLRALTLELSARLLCLGRLAADRESALARLQQALGSGAAAERFARMVAALGGPSDLLEHPARRLPTAPVVRPVLAEGEGYVSAIDVRALGECVVDLGGGRRTPGAAIDHAVGLAQVRGRGECVAPGETLALVHARSETAAAAAATRVKAAFRLSPDAPDAVPPWRWLAPGGNAPARGFEGIDAQA</sequence>
<dbReference type="GO" id="GO:0005829">
    <property type="term" value="C:cytosol"/>
    <property type="evidence" value="ECO:0007669"/>
    <property type="project" value="TreeGrafter"/>
</dbReference>
<evidence type="ECO:0000313" key="10">
    <source>
        <dbReference type="Proteomes" id="UP001364472"/>
    </source>
</evidence>
<comment type="function">
    <text evidence="7">The enzymes which catalyze the reversible phosphorolysis of pyrimidine nucleosides are involved in the degradation of these compounds and in their utilization as carbon and energy sources, or in the rescue of pyrimidine bases for nucleotide synthesis.</text>
</comment>
<keyword evidence="4 7" id="KW-0328">Glycosyltransferase</keyword>
<name>A0AAW9R8S5_9GAMM</name>
<dbReference type="PANTHER" id="PTHR10515">
    <property type="entry name" value="THYMIDINE PHOSPHORYLASE"/>
    <property type="match status" value="1"/>
</dbReference>
<dbReference type="InterPro" id="IPR013102">
    <property type="entry name" value="PYNP_C"/>
</dbReference>
<dbReference type="PIRSF" id="PIRSF000478">
    <property type="entry name" value="TP_PyNP"/>
    <property type="match status" value="1"/>
</dbReference>
<reference evidence="9 10" key="1">
    <citation type="journal article" date="2016" name="Antonie Van Leeuwenhoek">
        <title>Denitratimonas tolerans gen. nov., sp. nov., a denitrifying bacterium isolated from a bioreactor for tannery wastewater treatment.</title>
        <authorList>
            <person name="Han S.I."/>
            <person name="Kim J.O."/>
            <person name="Lee Y.R."/>
            <person name="Ekpeghere K.I."/>
            <person name="Koh S.C."/>
            <person name="Whang K.S."/>
        </authorList>
    </citation>
    <scope>NUCLEOTIDE SEQUENCE [LARGE SCALE GENOMIC DNA]</scope>
    <source>
        <strain evidence="9 10">KACC 17565</strain>
    </source>
</reference>
<evidence type="ECO:0000256" key="3">
    <source>
        <dbReference type="ARBA" id="ARBA00011892"/>
    </source>
</evidence>
<dbReference type="InterPro" id="IPR017459">
    <property type="entry name" value="Glycosyl_Trfase_fam3_N_dom"/>
</dbReference>
<dbReference type="Pfam" id="PF02885">
    <property type="entry name" value="Glycos_trans_3N"/>
    <property type="match status" value="1"/>
</dbReference>
<dbReference type="PANTHER" id="PTHR10515:SF0">
    <property type="entry name" value="THYMIDINE PHOSPHORYLASE"/>
    <property type="match status" value="1"/>
</dbReference>
<dbReference type="EC" id="2.4.2.4" evidence="3 7"/>
<proteinExistence type="inferred from homology"/>
<comment type="pathway">
    <text evidence="7">Pyrimidine metabolism; dTMP biosynthesis via salvage pathway; dTMP from thymine: step 1/2.</text>
</comment>
<dbReference type="GO" id="GO:0006206">
    <property type="term" value="P:pyrimidine nucleobase metabolic process"/>
    <property type="evidence" value="ECO:0007669"/>
    <property type="project" value="InterPro"/>
</dbReference>
<dbReference type="InterPro" id="IPR018090">
    <property type="entry name" value="Pyrmidine_PPas_bac/euk"/>
</dbReference>
<dbReference type="InterPro" id="IPR000312">
    <property type="entry name" value="Glycosyl_Trfase_fam3"/>
</dbReference>
<dbReference type="AlphaFoldDB" id="A0AAW9R8S5"/>
<protein>
    <recommendedName>
        <fullName evidence="3 7">Thymidine phosphorylase</fullName>
        <ecNumber evidence="3 7">2.4.2.4</ecNumber>
    </recommendedName>
    <alternativeName>
        <fullName evidence="7">TdRPase</fullName>
    </alternativeName>
</protein>
<dbReference type="HAMAP" id="MF_01628">
    <property type="entry name" value="Thymid_phosp"/>
    <property type="match status" value="1"/>
</dbReference>
<dbReference type="InterPro" id="IPR035902">
    <property type="entry name" value="Nuc_phospho_transferase"/>
</dbReference>
<dbReference type="SUPFAM" id="SSF54680">
    <property type="entry name" value="Pyrimidine nucleoside phosphorylase C-terminal domain"/>
    <property type="match status" value="1"/>
</dbReference>
<accession>A0AAW9R8S5</accession>
<comment type="similarity">
    <text evidence="1 7">Belongs to the thymidine/pyrimidine-nucleoside phosphorylase family.</text>
</comment>
<dbReference type="RefSeq" id="WP_337335538.1">
    <property type="nucleotide sequence ID" value="NZ_JBBDHC010000012.1"/>
</dbReference>
<evidence type="ECO:0000256" key="5">
    <source>
        <dbReference type="ARBA" id="ARBA00022679"/>
    </source>
</evidence>
<dbReference type="NCBIfam" id="NF004490">
    <property type="entry name" value="PRK05820.1"/>
    <property type="match status" value="1"/>
</dbReference>
<dbReference type="InterPro" id="IPR036566">
    <property type="entry name" value="PYNP-like_C_sf"/>
</dbReference>
<evidence type="ECO:0000313" key="9">
    <source>
        <dbReference type="EMBL" id="MEJ1249819.1"/>
    </source>
</evidence>
<dbReference type="SUPFAM" id="SSF47648">
    <property type="entry name" value="Nucleoside phosphorylase/phosphoribosyltransferase N-terminal domain"/>
    <property type="match status" value="1"/>
</dbReference>
<feature type="domain" description="Pyrimidine nucleoside phosphorylase C-terminal" evidence="8">
    <location>
        <begin position="350"/>
        <end position="424"/>
    </location>
</feature>
<dbReference type="InterPro" id="IPR017872">
    <property type="entry name" value="Pyrmidine_PPase_CS"/>
</dbReference>
<dbReference type="NCBIfam" id="TIGR02644">
    <property type="entry name" value="Y_phosphoryl"/>
    <property type="match status" value="1"/>
</dbReference>
<dbReference type="EMBL" id="JBBDHC010000012">
    <property type="protein sequence ID" value="MEJ1249819.1"/>
    <property type="molecule type" value="Genomic_DNA"/>
</dbReference>
<dbReference type="Pfam" id="PF07831">
    <property type="entry name" value="PYNP_C"/>
    <property type="match status" value="1"/>
</dbReference>
<evidence type="ECO:0000256" key="2">
    <source>
        <dbReference type="ARBA" id="ARBA00011738"/>
    </source>
</evidence>
<evidence type="ECO:0000256" key="4">
    <source>
        <dbReference type="ARBA" id="ARBA00022676"/>
    </source>
</evidence>
<comment type="caution">
    <text evidence="9">The sequence shown here is derived from an EMBL/GenBank/DDBJ whole genome shotgun (WGS) entry which is preliminary data.</text>
</comment>
<dbReference type="GO" id="GO:0046104">
    <property type="term" value="P:thymidine metabolic process"/>
    <property type="evidence" value="ECO:0007669"/>
    <property type="project" value="UniProtKB-UniRule"/>
</dbReference>
<dbReference type="Proteomes" id="UP001364472">
    <property type="component" value="Unassembled WGS sequence"/>
</dbReference>
<keyword evidence="5 7" id="KW-0808">Transferase</keyword>
<dbReference type="InterPro" id="IPR013465">
    <property type="entry name" value="Thymidine_Pase"/>
</dbReference>
<dbReference type="GO" id="GO:0004645">
    <property type="term" value="F:1,4-alpha-oligoglucan phosphorylase activity"/>
    <property type="evidence" value="ECO:0007669"/>
    <property type="project" value="InterPro"/>
</dbReference>
<comment type="catalytic activity">
    <reaction evidence="6 7">
        <text>thymidine + phosphate = 2-deoxy-alpha-D-ribose 1-phosphate + thymine</text>
        <dbReference type="Rhea" id="RHEA:16037"/>
        <dbReference type="ChEBI" id="CHEBI:17748"/>
        <dbReference type="ChEBI" id="CHEBI:17821"/>
        <dbReference type="ChEBI" id="CHEBI:43474"/>
        <dbReference type="ChEBI" id="CHEBI:57259"/>
        <dbReference type="EC" id="2.4.2.4"/>
    </reaction>
</comment>
<dbReference type="PROSITE" id="PS00647">
    <property type="entry name" value="THYMID_PHOSPHORYLASE"/>
    <property type="match status" value="1"/>
</dbReference>
<dbReference type="InterPro" id="IPR036320">
    <property type="entry name" value="Glycosyl_Trfase_fam3_N_dom_sf"/>
</dbReference>
<dbReference type="Gene3D" id="3.40.1030.10">
    <property type="entry name" value="Nucleoside phosphorylase/phosphoribosyltransferase catalytic domain"/>
    <property type="match status" value="1"/>
</dbReference>
<dbReference type="FunFam" id="3.40.1030.10:FF:000003">
    <property type="entry name" value="Pyrimidine-nucleoside phosphorylase"/>
    <property type="match status" value="1"/>
</dbReference>
<evidence type="ECO:0000256" key="7">
    <source>
        <dbReference type="HAMAP-Rule" id="MF_01628"/>
    </source>
</evidence>
<dbReference type="InterPro" id="IPR000053">
    <property type="entry name" value="Thymidine/pyrmidine_PPase"/>
</dbReference>